<comment type="caution">
    <text evidence="2">The sequence shown here is derived from an EMBL/GenBank/DDBJ whole genome shotgun (WGS) entry which is preliminary data.</text>
</comment>
<dbReference type="AlphaFoldDB" id="A0A813DJI0"/>
<keyword evidence="3" id="KW-1185">Reference proteome</keyword>
<sequence length="100" mass="10655">MDCLPRFCARPPREAFKSSCSMNCLSPKLLVLPSDEVWPQRSGAGNPTSPRPPTSSSFSRRSLTSVAYATVDCESAKDIPATAGPSVACSRSHAQQPESV</sequence>
<dbReference type="EMBL" id="CAJNNV010002028">
    <property type="protein sequence ID" value="CAE8586373.1"/>
    <property type="molecule type" value="Genomic_DNA"/>
</dbReference>
<feature type="region of interest" description="Disordered" evidence="1">
    <location>
        <begin position="36"/>
        <end position="62"/>
    </location>
</feature>
<evidence type="ECO:0000313" key="3">
    <source>
        <dbReference type="Proteomes" id="UP000654075"/>
    </source>
</evidence>
<feature type="region of interest" description="Disordered" evidence="1">
    <location>
        <begin position="79"/>
        <end position="100"/>
    </location>
</feature>
<organism evidence="2 3">
    <name type="scientific">Polarella glacialis</name>
    <name type="common">Dinoflagellate</name>
    <dbReference type="NCBI Taxonomy" id="89957"/>
    <lineage>
        <taxon>Eukaryota</taxon>
        <taxon>Sar</taxon>
        <taxon>Alveolata</taxon>
        <taxon>Dinophyceae</taxon>
        <taxon>Suessiales</taxon>
        <taxon>Suessiaceae</taxon>
        <taxon>Polarella</taxon>
    </lineage>
</organism>
<gene>
    <name evidence="2" type="ORF">PGLA1383_LOCUS5243</name>
</gene>
<dbReference type="Proteomes" id="UP000654075">
    <property type="component" value="Unassembled WGS sequence"/>
</dbReference>
<proteinExistence type="predicted"/>
<evidence type="ECO:0000256" key="1">
    <source>
        <dbReference type="SAM" id="MobiDB-lite"/>
    </source>
</evidence>
<name>A0A813DJI0_POLGL</name>
<protein>
    <submittedName>
        <fullName evidence="2">Uncharacterized protein</fullName>
    </submittedName>
</protein>
<accession>A0A813DJI0</accession>
<evidence type="ECO:0000313" key="2">
    <source>
        <dbReference type="EMBL" id="CAE8586373.1"/>
    </source>
</evidence>
<reference evidence="2" key="1">
    <citation type="submission" date="2021-02" db="EMBL/GenBank/DDBJ databases">
        <authorList>
            <person name="Dougan E. K."/>
            <person name="Rhodes N."/>
            <person name="Thang M."/>
            <person name="Chan C."/>
        </authorList>
    </citation>
    <scope>NUCLEOTIDE SEQUENCE</scope>
</reference>